<dbReference type="InterPro" id="IPR000253">
    <property type="entry name" value="FHA_dom"/>
</dbReference>
<dbReference type="RefSeq" id="WP_286286397.1">
    <property type="nucleotide sequence ID" value="NZ_JASXSZ010000001.1"/>
</dbReference>
<keyword evidence="1" id="KW-0597">Phosphoprotein</keyword>
<feature type="region of interest" description="Disordered" evidence="2">
    <location>
        <begin position="149"/>
        <end position="227"/>
    </location>
</feature>
<evidence type="ECO:0000259" key="3">
    <source>
        <dbReference type="PROSITE" id="PS50006"/>
    </source>
</evidence>
<name>A0ABT7MUT6_9MICO</name>
<dbReference type="CDD" id="cd00060">
    <property type="entry name" value="FHA"/>
    <property type="match status" value="1"/>
</dbReference>
<keyword evidence="5" id="KW-1185">Reference proteome</keyword>
<gene>
    <name evidence="4" type="ORF">QSV35_02555</name>
</gene>
<dbReference type="SUPFAM" id="SSF49879">
    <property type="entry name" value="SMAD/FHA domain"/>
    <property type="match status" value="1"/>
</dbReference>
<comment type="caution">
    <text evidence="4">The sequence shown here is derived from an EMBL/GenBank/DDBJ whole genome shotgun (WGS) entry which is preliminary data.</text>
</comment>
<evidence type="ECO:0000313" key="5">
    <source>
        <dbReference type="Proteomes" id="UP001235064"/>
    </source>
</evidence>
<feature type="region of interest" description="Disordered" evidence="2">
    <location>
        <begin position="286"/>
        <end position="309"/>
    </location>
</feature>
<protein>
    <submittedName>
        <fullName evidence="4">FHA domain-containing protein</fullName>
    </submittedName>
</protein>
<dbReference type="PROSITE" id="PS50006">
    <property type="entry name" value="FHA_DOMAIN"/>
    <property type="match status" value="1"/>
</dbReference>
<sequence>MNALYAPGRAAAIVSARALVVVDADLALAALTTVWRGLDAAADLGSVLGLIADASGAGLTRLPDFAVALAEEGGVRIALRGGVTVQAGTEALSAGDVSTWVERALPGATSVTVAVSGSEDDAVLPAGGGIVFASRVSWSISAGVGIEQSSVASRGDDPSTGSGTGRGSSNGGSSLVASAESVPGSKYPSVPEPVEGSSPSVPELVEGSSPSVPELVEGSSPAPTKAPAAASMIDSAAVLSAAAGLRDTGDTLLPLETADARPEPPSDTAGYDHLWGATIVRSVEDAAVRPEEEPEDEAPAPATLDEGDHDGATISIAQARALRAERQEPPAPLAPPRLPAPARIRLSTGQVLNLDRTVVIGRRPRSTRVSGTDLPHLVAVDSPQQDISRSHLELRVDAGAIVATDLHTTNGSMLLRPGSDPVRLHPGESTVVVIGDVVDLGDGVTVTIEETA</sequence>
<reference evidence="4 5" key="1">
    <citation type="submission" date="2023-06" db="EMBL/GenBank/DDBJ databases">
        <title>Microbacterium sp. nov., isolated from a waste landfill.</title>
        <authorList>
            <person name="Wen W."/>
        </authorList>
    </citation>
    <scope>NUCLEOTIDE SEQUENCE [LARGE SCALE GENOMIC DNA]</scope>
    <source>
        <strain evidence="4 5">ASV49</strain>
    </source>
</reference>
<dbReference type="EMBL" id="JASXSZ010000001">
    <property type="protein sequence ID" value="MDL9978203.1"/>
    <property type="molecule type" value="Genomic_DNA"/>
</dbReference>
<dbReference type="Proteomes" id="UP001235064">
    <property type="component" value="Unassembled WGS sequence"/>
</dbReference>
<dbReference type="Gene3D" id="2.60.200.20">
    <property type="match status" value="1"/>
</dbReference>
<evidence type="ECO:0000313" key="4">
    <source>
        <dbReference type="EMBL" id="MDL9978203.1"/>
    </source>
</evidence>
<dbReference type="Pfam" id="PF00498">
    <property type="entry name" value="FHA"/>
    <property type="match status" value="1"/>
</dbReference>
<feature type="compositionally biased region" description="Low complexity" evidence="2">
    <location>
        <begin position="188"/>
        <end position="206"/>
    </location>
</feature>
<dbReference type="InterPro" id="IPR008984">
    <property type="entry name" value="SMAD_FHA_dom_sf"/>
</dbReference>
<evidence type="ECO:0000256" key="2">
    <source>
        <dbReference type="SAM" id="MobiDB-lite"/>
    </source>
</evidence>
<organism evidence="4 5">
    <name type="scientific">Microbacterium candidum</name>
    <dbReference type="NCBI Taxonomy" id="3041922"/>
    <lineage>
        <taxon>Bacteria</taxon>
        <taxon>Bacillati</taxon>
        <taxon>Actinomycetota</taxon>
        <taxon>Actinomycetes</taxon>
        <taxon>Micrococcales</taxon>
        <taxon>Microbacteriaceae</taxon>
        <taxon>Microbacterium</taxon>
    </lineage>
</organism>
<feature type="domain" description="FHA" evidence="3">
    <location>
        <begin position="358"/>
        <end position="414"/>
    </location>
</feature>
<evidence type="ECO:0000256" key="1">
    <source>
        <dbReference type="ARBA" id="ARBA00022553"/>
    </source>
</evidence>
<proteinExistence type="predicted"/>
<accession>A0ABT7MUT6</accession>